<feature type="compositionally biased region" description="Low complexity" evidence="1">
    <location>
        <begin position="347"/>
        <end position="360"/>
    </location>
</feature>
<protein>
    <submittedName>
        <fullName evidence="2">Uncharacterized protein</fullName>
    </submittedName>
</protein>
<feature type="region of interest" description="Disordered" evidence="1">
    <location>
        <begin position="347"/>
        <end position="379"/>
    </location>
</feature>
<gene>
    <name evidence="2" type="ORF">BGZ96_005518</name>
</gene>
<organism evidence="2 3">
    <name type="scientific">Linnemannia gamsii</name>
    <dbReference type="NCBI Taxonomy" id="64522"/>
    <lineage>
        <taxon>Eukaryota</taxon>
        <taxon>Fungi</taxon>
        <taxon>Fungi incertae sedis</taxon>
        <taxon>Mucoromycota</taxon>
        <taxon>Mortierellomycotina</taxon>
        <taxon>Mortierellomycetes</taxon>
        <taxon>Mortierellales</taxon>
        <taxon>Mortierellaceae</taxon>
        <taxon>Linnemannia</taxon>
    </lineage>
</organism>
<dbReference type="Proteomes" id="UP001194696">
    <property type="component" value="Unassembled WGS sequence"/>
</dbReference>
<feature type="compositionally biased region" description="Basic and acidic residues" evidence="1">
    <location>
        <begin position="447"/>
        <end position="456"/>
    </location>
</feature>
<feature type="region of interest" description="Disordered" evidence="1">
    <location>
        <begin position="394"/>
        <end position="456"/>
    </location>
</feature>
<dbReference type="EMBL" id="JAAAIM010000026">
    <property type="protein sequence ID" value="KAG0297641.1"/>
    <property type="molecule type" value="Genomic_DNA"/>
</dbReference>
<evidence type="ECO:0000256" key="1">
    <source>
        <dbReference type="SAM" id="MobiDB-lite"/>
    </source>
</evidence>
<comment type="caution">
    <text evidence="2">The sequence shown here is derived from an EMBL/GenBank/DDBJ whole genome shotgun (WGS) entry which is preliminary data.</text>
</comment>
<sequence length="491" mass="52556">MGIFQKPLLQARYDNEDVQISAELCSNITINVVGLAKGEITIVSGNEDMIQIRTSVQAKGAIIKNAAALVPLQDGNQYRYTIHTPLEEKLEKAVTFQVFVTIPRQLDSLESFTIEGANLDLAIGDISHTFIRCLNINIDRGDTTIDGFYGELATINNTNQGGIAGNYSVARLVAHARSGKLNSKVHLLNTDDQLPSPRVICSTANSRLDLEVDGSDIFGPFTVEAKTQCSPLDVILRLSETTAALVAAAAAVAPEQQQRVLGNFINFGGATRIRMSRSFLGRLETRTHYGKIFIEDPEFMLIEGAMLTLPSASDRNAPTLVASADPLSIHSGTATLPSANSYLSNVLSSRSSSQGTTTSSWGQDDHHSSAPPLSPISTHSQQYLHFKRGVYTSTSNKAPSAAGSGGSSTHGSENNSRAASTTGSFNDGGSPRSSGGSSVLNGISSNRAEKQRKREEEEWRFMTREIIGTYGTGVGLIMAKNSSGDITVELL</sequence>
<evidence type="ECO:0000313" key="3">
    <source>
        <dbReference type="Proteomes" id="UP001194696"/>
    </source>
</evidence>
<evidence type="ECO:0000313" key="2">
    <source>
        <dbReference type="EMBL" id="KAG0297641.1"/>
    </source>
</evidence>
<proteinExistence type="predicted"/>
<keyword evidence="3" id="KW-1185">Reference proteome</keyword>
<reference evidence="2 3" key="1">
    <citation type="journal article" date="2020" name="Fungal Divers.">
        <title>Resolving the Mortierellaceae phylogeny through synthesis of multi-gene phylogenetics and phylogenomics.</title>
        <authorList>
            <person name="Vandepol N."/>
            <person name="Liber J."/>
            <person name="Desiro A."/>
            <person name="Na H."/>
            <person name="Kennedy M."/>
            <person name="Barry K."/>
            <person name="Grigoriev I.V."/>
            <person name="Miller A.N."/>
            <person name="O'Donnell K."/>
            <person name="Stajich J.E."/>
            <person name="Bonito G."/>
        </authorList>
    </citation>
    <scope>NUCLEOTIDE SEQUENCE [LARGE SCALE GENOMIC DNA]</scope>
    <source>
        <strain evidence="2 3">AD045</strain>
    </source>
</reference>
<feature type="compositionally biased region" description="Polar residues" evidence="1">
    <location>
        <begin position="417"/>
        <end position="427"/>
    </location>
</feature>
<feature type="compositionally biased region" description="Low complexity" evidence="1">
    <location>
        <begin position="428"/>
        <end position="438"/>
    </location>
</feature>
<accession>A0ABQ7KES0</accession>
<name>A0ABQ7KES0_9FUNG</name>